<dbReference type="EMBL" id="BQNB010009926">
    <property type="protein sequence ID" value="GJS70326.1"/>
    <property type="molecule type" value="Genomic_DNA"/>
</dbReference>
<accession>A0ABQ4XYW7</accession>
<feature type="compositionally biased region" description="Basic and acidic residues" evidence="1">
    <location>
        <begin position="379"/>
        <end position="388"/>
    </location>
</feature>
<organism evidence="3 4">
    <name type="scientific">Tanacetum coccineum</name>
    <dbReference type="NCBI Taxonomy" id="301880"/>
    <lineage>
        <taxon>Eukaryota</taxon>
        <taxon>Viridiplantae</taxon>
        <taxon>Streptophyta</taxon>
        <taxon>Embryophyta</taxon>
        <taxon>Tracheophyta</taxon>
        <taxon>Spermatophyta</taxon>
        <taxon>Magnoliopsida</taxon>
        <taxon>eudicotyledons</taxon>
        <taxon>Gunneridae</taxon>
        <taxon>Pentapetalae</taxon>
        <taxon>asterids</taxon>
        <taxon>campanulids</taxon>
        <taxon>Asterales</taxon>
        <taxon>Asteraceae</taxon>
        <taxon>Asteroideae</taxon>
        <taxon>Anthemideae</taxon>
        <taxon>Anthemidinae</taxon>
        <taxon>Tanacetum</taxon>
    </lineage>
</organism>
<feature type="region of interest" description="Disordered" evidence="1">
    <location>
        <begin position="372"/>
        <end position="399"/>
    </location>
</feature>
<name>A0ABQ4XYW7_9ASTR</name>
<reference evidence="3" key="2">
    <citation type="submission" date="2022-01" db="EMBL/GenBank/DDBJ databases">
        <authorList>
            <person name="Yamashiro T."/>
            <person name="Shiraishi A."/>
            <person name="Satake H."/>
            <person name="Nakayama K."/>
        </authorList>
    </citation>
    <scope>NUCLEOTIDE SEQUENCE</scope>
</reference>
<evidence type="ECO:0000313" key="4">
    <source>
        <dbReference type="Proteomes" id="UP001151760"/>
    </source>
</evidence>
<dbReference type="InterPro" id="IPR032523">
    <property type="entry name" value="CcmF_C"/>
</dbReference>
<proteinExistence type="predicted"/>
<evidence type="ECO:0000259" key="2">
    <source>
        <dbReference type="Pfam" id="PF16327"/>
    </source>
</evidence>
<feature type="compositionally biased region" description="Basic and acidic residues" evidence="1">
    <location>
        <begin position="246"/>
        <end position="255"/>
    </location>
</feature>
<comment type="caution">
    <text evidence="3">The sequence shown here is derived from an EMBL/GenBank/DDBJ whole genome shotgun (WGS) entry which is preliminary data.</text>
</comment>
<dbReference type="Proteomes" id="UP001151760">
    <property type="component" value="Unassembled WGS sequence"/>
</dbReference>
<reference evidence="3" key="1">
    <citation type="journal article" date="2022" name="Int. J. Mol. Sci.">
        <title>Draft Genome of Tanacetum Coccineum: Genomic Comparison of Closely Related Tanacetum-Family Plants.</title>
        <authorList>
            <person name="Yamashiro T."/>
            <person name="Shiraishi A."/>
            <person name="Nakayama K."/>
            <person name="Satake H."/>
        </authorList>
    </citation>
    <scope>NUCLEOTIDE SEQUENCE</scope>
</reference>
<sequence length="659" mass="74275">MDQEFELVGVVSVKGQSVFMLVLHLGEEEVGMGEVKIVFLNSVPVYQLNILDMEYFELTVLERKGLLQDRLFNLMLGEQNLSRIMELSPYTNIRREAYDFLEAPVLLKWFVSRDVPTGAPSSNGTIIPIPIPSFPLLVYLHSRKFIRSTDGAKSGVLVRASRPILLPDIIGRSSSETRARKALFRFVPVLHFLLIEKKGDFSYLESFCGVLRLLFFRTFFSLPRDRSAKRERARRRKGQPNGNEQGRNDKMRCPGHPHLERRVEVFGPVALPVPPSSGGACVGGAPAEIGLEALTLPTSRQLMAVGHDYYKKAPMKMNISHGGVCIFMLGVLLSCDPAAYVRPVAHASYLFRAGGVNSDSIRVTPVGEVALSIPSGQPGREHGGDGLPKKPARAGKKRESLSGRFFGRDKLVKKEAYPRPDCQLLALSISPKLPPGFGPSCMRQKLVPRTVRRPSPTPAVRVRLRLTNTKKIQFTQRLPLGSELHMGKERCCLQGIDYLHGPTSHSICGNFLIYKPSLTNDRLMFEDDESLRVDLLPINFPASYENGKLEHFLHRWMKNREHKNFWLTMFPEKRYFQETTNTTEVAIHTNPFTDLYAPIGTSSSRTGGWYTTIMKLPFIFFIRIGFMLASLGGSRSLLRQLQKDKLPWNRESYVEFIIA</sequence>
<protein>
    <submittedName>
        <fullName evidence="3">Cytochrome c biogenesis FC</fullName>
    </submittedName>
</protein>
<evidence type="ECO:0000313" key="3">
    <source>
        <dbReference type="EMBL" id="GJS70326.1"/>
    </source>
</evidence>
<dbReference type="PANTHER" id="PTHR36010">
    <property type="entry name" value="CYTOCHROME C BIOGENESIS CCMF C-TERMINAL-LIKE MITOCHONDRIAL PROTEIN-RELATED"/>
    <property type="match status" value="1"/>
</dbReference>
<keyword evidence="4" id="KW-1185">Reference proteome</keyword>
<dbReference type="PANTHER" id="PTHR36010:SF1">
    <property type="entry name" value="CYTOCHROME C BIOGENESIS CCMF C-TERMINAL-LIKE MITOCHONDRIAL PROTEIN-RELATED"/>
    <property type="match status" value="1"/>
</dbReference>
<dbReference type="Pfam" id="PF16327">
    <property type="entry name" value="CcmF_C"/>
    <property type="match status" value="1"/>
</dbReference>
<dbReference type="InterPro" id="IPR044955">
    <property type="entry name" value="CCMFC"/>
</dbReference>
<gene>
    <name evidence="3" type="ORF">Tco_0703167</name>
</gene>
<feature type="domain" description="Cytochrome c-type biogenesis protein CcmF C-terminal" evidence="2">
    <location>
        <begin position="563"/>
        <end position="637"/>
    </location>
</feature>
<evidence type="ECO:0000256" key="1">
    <source>
        <dbReference type="SAM" id="MobiDB-lite"/>
    </source>
</evidence>
<feature type="region of interest" description="Disordered" evidence="1">
    <location>
        <begin position="227"/>
        <end position="255"/>
    </location>
</feature>